<dbReference type="PANTHER" id="PTHR45863">
    <property type="entry name" value="SERINE/THREONINE-PROTEIN KINASE BSK5"/>
    <property type="match status" value="1"/>
</dbReference>
<dbReference type="InterPro" id="IPR045845">
    <property type="entry name" value="BSK"/>
</dbReference>
<dbReference type="PANTHER" id="PTHR45863:SF22">
    <property type="entry name" value="SERINE_THREONINE-PROTEIN KINASE BSK1"/>
    <property type="match status" value="1"/>
</dbReference>
<dbReference type="GO" id="GO:0009742">
    <property type="term" value="P:brassinosteroid mediated signaling pathway"/>
    <property type="evidence" value="ECO:0007669"/>
    <property type="project" value="InterPro"/>
</dbReference>
<dbReference type="GO" id="GO:0005524">
    <property type="term" value="F:ATP binding"/>
    <property type="evidence" value="ECO:0007669"/>
    <property type="project" value="UniProtKB-KW"/>
</dbReference>
<dbReference type="GO" id="GO:0012505">
    <property type="term" value="C:endomembrane system"/>
    <property type="evidence" value="ECO:0007669"/>
    <property type="project" value="UniProtKB-SubCell"/>
</dbReference>
<dbReference type="InParanoid" id="A0A6P9E395"/>
<name>A0A6P9E395_JUGRE</name>
<dbReference type="AlphaFoldDB" id="A0A6P9E395"/>
<dbReference type="RefSeq" id="XP_035541984.1">
    <property type="nucleotide sequence ID" value="XM_035686091.1"/>
</dbReference>
<protein>
    <submittedName>
        <fullName evidence="2">Serine/threonine-protein kinase BSK1-like</fullName>
    </submittedName>
</protein>
<dbReference type="Proteomes" id="UP000235220">
    <property type="component" value="Chromosome 15"/>
</dbReference>
<dbReference type="OrthoDB" id="1700922at2759"/>
<evidence type="ECO:0000313" key="2">
    <source>
        <dbReference type="RefSeq" id="XP_035541984.1"/>
    </source>
</evidence>
<organism evidence="1 2">
    <name type="scientific">Juglans regia</name>
    <name type="common">English walnut</name>
    <dbReference type="NCBI Taxonomy" id="51240"/>
    <lineage>
        <taxon>Eukaryota</taxon>
        <taxon>Viridiplantae</taxon>
        <taxon>Streptophyta</taxon>
        <taxon>Embryophyta</taxon>
        <taxon>Tracheophyta</taxon>
        <taxon>Spermatophyta</taxon>
        <taxon>Magnoliopsida</taxon>
        <taxon>eudicotyledons</taxon>
        <taxon>Gunneridae</taxon>
        <taxon>Pentapetalae</taxon>
        <taxon>rosids</taxon>
        <taxon>fabids</taxon>
        <taxon>Fagales</taxon>
        <taxon>Juglandaceae</taxon>
        <taxon>Juglans</taxon>
    </lineage>
</organism>
<dbReference type="KEGG" id="jre:109000781"/>
<keyword evidence="1" id="KW-1185">Reference proteome</keyword>
<accession>A0A6P9E395</accession>
<gene>
    <name evidence="2" type="primary">LOC109000781</name>
</gene>
<reference evidence="2" key="1">
    <citation type="submission" date="2025-08" db="UniProtKB">
        <authorList>
            <consortium name="RefSeq"/>
        </authorList>
    </citation>
    <scope>IDENTIFICATION</scope>
    <source>
        <tissue evidence="2">Leaves</tissue>
    </source>
</reference>
<proteinExistence type="predicted"/>
<dbReference type="GeneID" id="109000781"/>
<sequence>MKRTLSSAICTLVSVPSHVMLPKHEEAPSTLQRPLSAMGEACSRMDLTTIYQILVITHYKDDEETIKESQIRNASSYLLKKHRV</sequence>
<dbReference type="GO" id="GO:0004672">
    <property type="term" value="F:protein kinase activity"/>
    <property type="evidence" value="ECO:0007669"/>
    <property type="project" value="InterPro"/>
</dbReference>
<evidence type="ECO:0000313" key="1">
    <source>
        <dbReference type="Proteomes" id="UP000235220"/>
    </source>
</evidence>